<sequence length="269" mass="30896">MQRSDIETELGKINFAYRKGDPLVVFLNGFGSFDTAQSFSKVIEALPNKYGYFASDYLNSGFSGKSLKDYTVSDEATKLAKIINDFNAKKVIILAHSIGGVYAMQMKDKINNLKAFVGIEPTTREIMLNPPKEPAYIEKNKNMAKLQEKIEADLREIFTPEENKKFWTTTEQNAKKFDEKDNLNAQAAYENDSFWKNTTRISDKTPSIVITEKYRENEYKRSEYTSNNPKSKVITLGESHYIHFEYPKQIAEIVKEVIDLKKETVKSFV</sequence>
<evidence type="ECO:0000259" key="1">
    <source>
        <dbReference type="Pfam" id="PF00561"/>
    </source>
</evidence>
<name>A0A135YMM1_9LACO</name>
<dbReference type="GO" id="GO:0047372">
    <property type="term" value="F:monoacylglycerol lipase activity"/>
    <property type="evidence" value="ECO:0007669"/>
    <property type="project" value="TreeGrafter"/>
</dbReference>
<proteinExistence type="predicted"/>
<dbReference type="InterPro" id="IPR000073">
    <property type="entry name" value="AB_hydrolase_1"/>
</dbReference>
<gene>
    <name evidence="2" type="ORF">ABVC42_04735</name>
    <name evidence="3" type="ORF">ERD32_13010</name>
</gene>
<dbReference type="PANTHER" id="PTHR43798:SF33">
    <property type="entry name" value="HYDROLASE, PUTATIVE (AFU_ORTHOLOGUE AFUA_2G14860)-RELATED"/>
    <property type="match status" value="1"/>
</dbReference>
<dbReference type="GO" id="GO:0046464">
    <property type="term" value="P:acylglycerol catabolic process"/>
    <property type="evidence" value="ECO:0007669"/>
    <property type="project" value="TreeGrafter"/>
</dbReference>
<evidence type="ECO:0000313" key="5">
    <source>
        <dbReference type="Proteomes" id="UP001434419"/>
    </source>
</evidence>
<reference evidence="2" key="2">
    <citation type="submission" date="2024-06" db="EMBL/GenBank/DDBJ databases">
        <title>Vaginal Lactobacillus fatty acid response mechanisms reveal a metabolite-targeted strategy for bacterial vaginosis treatment.</title>
        <authorList>
            <person name="Zhu M."/>
            <person name="Blainey P.C."/>
            <person name="Bloom S.M."/>
            <person name="Kwon D.S."/>
        </authorList>
    </citation>
    <scope>NUCLEOTIDE SEQUENCE</scope>
    <source>
        <strain evidence="2">194_F1_1</strain>
    </source>
</reference>
<dbReference type="GO" id="GO:0016020">
    <property type="term" value="C:membrane"/>
    <property type="evidence" value="ECO:0007669"/>
    <property type="project" value="TreeGrafter"/>
</dbReference>
<comment type="caution">
    <text evidence="3">The sequence shown here is derived from an EMBL/GenBank/DDBJ whole genome shotgun (WGS) entry which is preliminary data.</text>
</comment>
<dbReference type="Pfam" id="PF00561">
    <property type="entry name" value="Abhydrolase_1"/>
    <property type="match status" value="1"/>
</dbReference>
<dbReference type="Proteomes" id="UP000289808">
    <property type="component" value="Unassembled WGS sequence"/>
</dbReference>
<dbReference type="RefSeq" id="WP_005727631.1">
    <property type="nucleotide sequence ID" value="NZ_CP033426.1"/>
</dbReference>
<feature type="domain" description="AB hydrolase-1" evidence="1">
    <location>
        <begin position="22"/>
        <end position="128"/>
    </location>
</feature>
<dbReference type="STRING" id="47770.GCA_001567095_00986"/>
<dbReference type="Proteomes" id="UP001434419">
    <property type="component" value="Unassembled WGS sequence"/>
</dbReference>
<keyword evidence="5" id="KW-1185">Reference proteome</keyword>
<dbReference type="PANTHER" id="PTHR43798">
    <property type="entry name" value="MONOACYLGLYCEROL LIPASE"/>
    <property type="match status" value="1"/>
</dbReference>
<dbReference type="AlphaFoldDB" id="A0A135YMM1"/>
<dbReference type="EMBL" id="JBETVU010000012">
    <property type="protein sequence ID" value="MES5149233.1"/>
    <property type="molecule type" value="Genomic_DNA"/>
</dbReference>
<evidence type="ECO:0000313" key="3">
    <source>
        <dbReference type="EMBL" id="RXF52180.1"/>
    </source>
</evidence>
<dbReference type="SUPFAM" id="SSF53474">
    <property type="entry name" value="alpha/beta-Hydrolases"/>
    <property type="match status" value="1"/>
</dbReference>
<evidence type="ECO:0000313" key="2">
    <source>
        <dbReference type="EMBL" id="MES5149233.1"/>
    </source>
</evidence>
<dbReference type="InterPro" id="IPR029058">
    <property type="entry name" value="AB_hydrolase_fold"/>
</dbReference>
<organism evidence="3 4">
    <name type="scientific">Lactobacillus crispatus</name>
    <dbReference type="NCBI Taxonomy" id="47770"/>
    <lineage>
        <taxon>Bacteria</taxon>
        <taxon>Bacillati</taxon>
        <taxon>Bacillota</taxon>
        <taxon>Bacilli</taxon>
        <taxon>Lactobacillales</taxon>
        <taxon>Lactobacillaceae</taxon>
        <taxon>Lactobacillus</taxon>
    </lineage>
</organism>
<evidence type="ECO:0000313" key="4">
    <source>
        <dbReference type="Proteomes" id="UP000289808"/>
    </source>
</evidence>
<keyword evidence="3" id="KW-0378">Hydrolase</keyword>
<dbReference type="EMBL" id="SCLX01000188">
    <property type="protein sequence ID" value="RXF52180.1"/>
    <property type="molecule type" value="Genomic_DNA"/>
</dbReference>
<dbReference type="InterPro" id="IPR050266">
    <property type="entry name" value="AB_hydrolase_sf"/>
</dbReference>
<reference evidence="3 4" key="1">
    <citation type="submission" date="2019-01" db="EMBL/GenBank/DDBJ databases">
        <title>The genome sequence of Lactobacillus crispatus L49.</title>
        <authorList>
            <person name="Zhong J."/>
            <person name="Zhang J."/>
        </authorList>
    </citation>
    <scope>NUCLEOTIDE SEQUENCE [LARGE SCALE GENOMIC DNA]</scope>
    <source>
        <strain evidence="3 4">L49</strain>
    </source>
</reference>
<accession>A0A135YMM1</accession>
<dbReference type="Gene3D" id="3.40.50.1820">
    <property type="entry name" value="alpha/beta hydrolase"/>
    <property type="match status" value="1"/>
</dbReference>
<protein>
    <submittedName>
        <fullName evidence="3">Alpha/beta hydrolase</fullName>
    </submittedName>
</protein>